<evidence type="ECO:0000313" key="8">
    <source>
        <dbReference type="EMBL" id="KAG2467044.1"/>
    </source>
</evidence>
<gene>
    <name evidence="8" type="primary">Cenpk</name>
    <name evidence="8" type="ORF">GTO96_0010187</name>
</gene>
<feature type="non-terminal residue" evidence="8">
    <location>
        <position position="308"/>
    </location>
</feature>
<proteinExistence type="inferred from homology"/>
<dbReference type="GO" id="GO:0000775">
    <property type="term" value="C:chromosome, centromeric region"/>
    <property type="evidence" value="ECO:0007669"/>
    <property type="project" value="UniProtKB-SubCell"/>
</dbReference>
<comment type="subcellular location">
    <subcellularLocation>
        <location evidence="2">Chromosome</location>
        <location evidence="2">Centromere</location>
    </subcellularLocation>
    <subcellularLocation>
        <location evidence="1">Nucleus</location>
    </subcellularLocation>
</comment>
<dbReference type="PANTHER" id="PTHR14401:SF6">
    <property type="entry name" value="CENTROMERE PROTEIN K"/>
    <property type="match status" value="1"/>
</dbReference>
<keyword evidence="4" id="KW-0158">Chromosome</keyword>
<comment type="caution">
    <text evidence="8">The sequence shown here is derived from an EMBL/GenBank/DDBJ whole genome shotgun (WGS) entry which is preliminary data.</text>
</comment>
<dbReference type="Proteomes" id="UP000886611">
    <property type="component" value="Unassembled WGS sequence"/>
</dbReference>
<name>A0A8X7XG49_POLSE</name>
<dbReference type="InterPro" id="IPR020993">
    <property type="entry name" value="Centromere_CenpK"/>
</dbReference>
<evidence type="ECO:0000256" key="7">
    <source>
        <dbReference type="ARBA" id="ARBA00023328"/>
    </source>
</evidence>
<evidence type="ECO:0000256" key="6">
    <source>
        <dbReference type="ARBA" id="ARBA00023242"/>
    </source>
</evidence>
<accession>A0A8X7XG49</accession>
<evidence type="ECO:0000256" key="3">
    <source>
        <dbReference type="ARBA" id="ARBA00005795"/>
    </source>
</evidence>
<keyword evidence="5" id="KW-0175">Coiled coil</keyword>
<evidence type="ECO:0000256" key="5">
    <source>
        <dbReference type="ARBA" id="ARBA00023054"/>
    </source>
</evidence>
<evidence type="ECO:0000256" key="4">
    <source>
        <dbReference type="ARBA" id="ARBA00022454"/>
    </source>
</evidence>
<evidence type="ECO:0000256" key="1">
    <source>
        <dbReference type="ARBA" id="ARBA00004123"/>
    </source>
</evidence>
<reference evidence="8 9" key="1">
    <citation type="journal article" date="2021" name="Cell">
        <title>Tracing the genetic footprints of vertebrate landing in non-teleost ray-finned fishes.</title>
        <authorList>
            <person name="Bi X."/>
            <person name="Wang K."/>
            <person name="Yang L."/>
            <person name="Pan H."/>
            <person name="Jiang H."/>
            <person name="Wei Q."/>
            <person name="Fang M."/>
            <person name="Yu H."/>
            <person name="Zhu C."/>
            <person name="Cai Y."/>
            <person name="He Y."/>
            <person name="Gan X."/>
            <person name="Zeng H."/>
            <person name="Yu D."/>
            <person name="Zhu Y."/>
            <person name="Jiang H."/>
            <person name="Qiu Q."/>
            <person name="Yang H."/>
            <person name="Zhang Y.E."/>
            <person name="Wang W."/>
            <person name="Zhu M."/>
            <person name="He S."/>
            <person name="Zhang G."/>
        </authorList>
    </citation>
    <scope>NUCLEOTIDE SEQUENCE [LARGE SCALE GENOMIC DNA]</scope>
    <source>
        <strain evidence="8">Bchr_013</strain>
    </source>
</reference>
<dbReference type="GO" id="GO:0000070">
    <property type="term" value="P:mitotic sister chromatid segregation"/>
    <property type="evidence" value="ECO:0007669"/>
    <property type="project" value="TreeGrafter"/>
</dbReference>
<evidence type="ECO:0000313" key="9">
    <source>
        <dbReference type="Proteomes" id="UP000886611"/>
    </source>
</evidence>
<keyword evidence="9" id="KW-1185">Reference proteome</keyword>
<protein>
    <submittedName>
        <fullName evidence="8">CENPK protein</fullName>
    </submittedName>
</protein>
<dbReference type="EMBL" id="JAATIS010000859">
    <property type="protein sequence ID" value="KAG2467044.1"/>
    <property type="molecule type" value="Genomic_DNA"/>
</dbReference>
<dbReference type="GO" id="GO:0051382">
    <property type="term" value="P:kinetochore assembly"/>
    <property type="evidence" value="ECO:0007669"/>
    <property type="project" value="InterPro"/>
</dbReference>
<dbReference type="AlphaFoldDB" id="A0A8X7XG49"/>
<organism evidence="8 9">
    <name type="scientific">Polypterus senegalus</name>
    <name type="common">Senegal bichir</name>
    <dbReference type="NCBI Taxonomy" id="55291"/>
    <lineage>
        <taxon>Eukaryota</taxon>
        <taxon>Metazoa</taxon>
        <taxon>Chordata</taxon>
        <taxon>Craniata</taxon>
        <taxon>Vertebrata</taxon>
        <taxon>Euteleostomi</taxon>
        <taxon>Actinopterygii</taxon>
        <taxon>Polypteriformes</taxon>
        <taxon>Polypteridae</taxon>
        <taxon>Polypterus</taxon>
    </lineage>
</organism>
<keyword evidence="6" id="KW-0539">Nucleus</keyword>
<evidence type="ECO:0000256" key="2">
    <source>
        <dbReference type="ARBA" id="ARBA00004584"/>
    </source>
</evidence>
<keyword evidence="7" id="KW-0137">Centromere</keyword>
<dbReference type="PANTHER" id="PTHR14401">
    <property type="entry name" value="CENTROMERE PROTEIN K"/>
    <property type="match status" value="1"/>
</dbReference>
<feature type="non-terminal residue" evidence="8">
    <location>
        <position position="1"/>
    </location>
</feature>
<comment type="similarity">
    <text evidence="3">Belongs to the CENP-K/MCM22 family.</text>
</comment>
<dbReference type="Pfam" id="PF11802">
    <property type="entry name" value="CENP-K"/>
    <property type="match status" value="2"/>
</dbReference>
<sequence length="308" mass="35799">MHIRNVYDSRLNFKEGKCTFQNVKTEHFCDKSDGLVTLQTLQVFLNAKALANAMTLYQETLPPDLTTELEFLASAKEELFNECEEKWKEIEELQSKLALTETEACADPELQTTYQHKAMMAELHYLEEKEPHLISENGDVLAAFSMDEVGKYAQIKNVHPNALERGAQNENLKKTLNREQEWLQEQQELGQVIAERAAKVKSILQDYSEARALQDMKVKIQQVKVYQENLLNSMGTFLAQHFPLPQHQKHPSKKTKTLMNKILEMPHDPYVTIDDTFWPPYIEMLLRFGIVLRHPENPNKIRMEAFHQ</sequence>
<dbReference type="GO" id="GO:0005634">
    <property type="term" value="C:nucleus"/>
    <property type="evidence" value="ECO:0007669"/>
    <property type="project" value="UniProtKB-SubCell"/>
</dbReference>